<gene>
    <name evidence="3" type="ORF">D0511_11525</name>
</gene>
<organism evidence="3 4">
    <name type="scientific">Pseudoalteromonas piscicida</name>
    <dbReference type="NCBI Taxonomy" id="43662"/>
    <lineage>
        <taxon>Bacteria</taxon>
        <taxon>Pseudomonadati</taxon>
        <taxon>Pseudomonadota</taxon>
        <taxon>Gammaproteobacteria</taxon>
        <taxon>Alteromonadales</taxon>
        <taxon>Pseudoalteromonadaceae</taxon>
        <taxon>Pseudoalteromonas</taxon>
    </lineage>
</organism>
<dbReference type="PROSITE" id="PS50005">
    <property type="entry name" value="TPR"/>
    <property type="match status" value="2"/>
</dbReference>
<dbReference type="PROSITE" id="PS51257">
    <property type="entry name" value="PROKAR_LIPOPROTEIN"/>
    <property type="match status" value="1"/>
</dbReference>
<accession>A0AAD0W546</accession>
<dbReference type="Proteomes" id="UP000258102">
    <property type="component" value="Chromosome 1"/>
</dbReference>
<dbReference type="RefSeq" id="WP_088530330.1">
    <property type="nucleotide sequence ID" value="NZ_CP021646.1"/>
</dbReference>
<evidence type="ECO:0000256" key="2">
    <source>
        <dbReference type="SAM" id="SignalP"/>
    </source>
</evidence>
<feature type="chain" id="PRO_5042021447" evidence="2">
    <location>
        <begin position="19"/>
        <end position="399"/>
    </location>
</feature>
<keyword evidence="2" id="KW-0732">Signal</keyword>
<reference evidence="3 4" key="1">
    <citation type="submission" date="2018-08" db="EMBL/GenBank/DDBJ databases">
        <title>Whole Genome Sequences of Two Pseudoalteromonas piscicida Strains, DE1-A and DE2-A, which Exhibit Strong Antibacterial Activity against Vibrio vulnificus.</title>
        <authorList>
            <person name="Richards G.P."/>
            <person name="Needleman D.S."/>
            <person name="Watson M.A."/>
            <person name="Polson S.W."/>
        </authorList>
    </citation>
    <scope>NUCLEOTIDE SEQUENCE [LARGE SCALE GENOMIC DNA]</scope>
    <source>
        <strain evidence="3 4">DE2-A</strain>
    </source>
</reference>
<protein>
    <submittedName>
        <fullName evidence="3">Tetratricopeptide repeat protein</fullName>
    </submittedName>
</protein>
<dbReference type="InterPro" id="IPR019734">
    <property type="entry name" value="TPR_rpt"/>
</dbReference>
<evidence type="ECO:0000256" key="1">
    <source>
        <dbReference type="PROSITE-ProRule" id="PRU00339"/>
    </source>
</evidence>
<dbReference type="SMART" id="SM00028">
    <property type="entry name" value="TPR"/>
    <property type="match status" value="4"/>
</dbReference>
<name>A0AAD0W546_PSEO7</name>
<dbReference type="PANTHER" id="PTHR44395:SF1">
    <property type="entry name" value="PROTEIN O-MANNOSYL-TRANSFERASE TMTC3"/>
    <property type="match status" value="1"/>
</dbReference>
<feature type="signal peptide" evidence="2">
    <location>
        <begin position="1"/>
        <end position="18"/>
    </location>
</feature>
<proteinExistence type="predicted"/>
<dbReference type="SUPFAM" id="SSF48452">
    <property type="entry name" value="TPR-like"/>
    <property type="match status" value="1"/>
</dbReference>
<dbReference type="AlphaFoldDB" id="A0AAD0W546"/>
<dbReference type="KEGG" id="ppis:B1L02_06245"/>
<evidence type="ECO:0000313" key="3">
    <source>
        <dbReference type="EMBL" id="AXR02628.1"/>
    </source>
</evidence>
<dbReference type="PANTHER" id="PTHR44395">
    <property type="match status" value="1"/>
</dbReference>
<sequence length="399" mass="45208">MKILIQFSIIMLSVLLSACNSTPKATIDTSILNSDHQFDIQPVESYSEVFQLNNQIKAKLAQYFHNDEIGVKRAKMLMAFLVNSGDDSMSYLSGANLTATQAFSNMNANCLSLSILTHAIARQVGLRTQFQRVHIPEYWDESQGYSLLTGHVNIKIFEVDNTQDAVKTLYVKPASVTVDFDPNSRAQQFSTSAIDTNTILSMFYNNKGAMAMINGDLDMAYSYYKAAVETDPYHDGAWGNLGILYRLTQQYDLAERAYNQALAINHDNRNALGNLAKLYHLTERDREAKMIEANIHNLRKSNPYYMLVLGNEAFKHGNLSRAKHFYQKAYQLDRSIHGSYFGLAKVAFEEGNREKAEYYLNKAYKVSVFDHDKARYEGKLALLRGVASNQLNNTDNDER</sequence>
<feature type="repeat" description="TPR" evidence="1">
    <location>
        <begin position="235"/>
        <end position="268"/>
    </location>
</feature>
<dbReference type="Gene3D" id="1.25.40.10">
    <property type="entry name" value="Tetratricopeptide repeat domain"/>
    <property type="match status" value="1"/>
</dbReference>
<feature type="repeat" description="TPR" evidence="1">
    <location>
        <begin position="201"/>
        <end position="234"/>
    </location>
</feature>
<dbReference type="EMBL" id="CP031761">
    <property type="protein sequence ID" value="AXR02628.1"/>
    <property type="molecule type" value="Genomic_DNA"/>
</dbReference>
<dbReference type="InterPro" id="IPR011990">
    <property type="entry name" value="TPR-like_helical_dom_sf"/>
</dbReference>
<evidence type="ECO:0000313" key="4">
    <source>
        <dbReference type="Proteomes" id="UP000258102"/>
    </source>
</evidence>
<dbReference type="Pfam" id="PF13424">
    <property type="entry name" value="TPR_12"/>
    <property type="match status" value="1"/>
</dbReference>
<keyword evidence="1" id="KW-0802">TPR repeat</keyword>